<organism evidence="4 5">
    <name type="scientific">Aphis gossypii</name>
    <name type="common">Cotton aphid</name>
    <dbReference type="NCBI Taxonomy" id="80765"/>
    <lineage>
        <taxon>Eukaryota</taxon>
        <taxon>Metazoa</taxon>
        <taxon>Ecdysozoa</taxon>
        <taxon>Arthropoda</taxon>
        <taxon>Hexapoda</taxon>
        <taxon>Insecta</taxon>
        <taxon>Pterygota</taxon>
        <taxon>Neoptera</taxon>
        <taxon>Paraneoptera</taxon>
        <taxon>Hemiptera</taxon>
        <taxon>Sternorrhyncha</taxon>
        <taxon>Aphidomorpha</taxon>
        <taxon>Aphidoidea</taxon>
        <taxon>Aphididae</taxon>
        <taxon>Aphidini</taxon>
        <taxon>Aphis</taxon>
        <taxon>Aphis</taxon>
    </lineage>
</organism>
<feature type="non-terminal residue" evidence="4">
    <location>
        <position position="575"/>
    </location>
</feature>
<dbReference type="Proteomes" id="UP001154329">
    <property type="component" value="Chromosome 1"/>
</dbReference>
<evidence type="ECO:0000313" key="5">
    <source>
        <dbReference type="Proteomes" id="UP001154329"/>
    </source>
</evidence>
<dbReference type="PANTHER" id="PTHR21027:SF1">
    <property type="entry name" value="TRNA-SPLICING ENDONUCLEASE SUBUNIT SEN54"/>
    <property type="match status" value="1"/>
</dbReference>
<dbReference type="InterPro" id="IPR024336">
    <property type="entry name" value="tRNA_splic_suSen54_N"/>
</dbReference>
<dbReference type="PANTHER" id="PTHR21027">
    <property type="entry name" value="TRNA-SPLICING ENDONUCLEASE SUBUNIT SEN54"/>
    <property type="match status" value="1"/>
</dbReference>
<dbReference type="InterPro" id="IPR024337">
    <property type="entry name" value="tRNA_splic_suSen54"/>
</dbReference>
<reference evidence="4" key="1">
    <citation type="submission" date="2022-02" db="EMBL/GenBank/DDBJ databases">
        <authorList>
            <person name="King R."/>
        </authorList>
    </citation>
    <scope>NUCLEOTIDE SEQUENCE</scope>
</reference>
<gene>
    <name evidence="4" type="ORF">APHIGO_LOCUS250</name>
</gene>
<dbReference type="GO" id="GO:0000214">
    <property type="term" value="C:tRNA-intron endonuclease complex"/>
    <property type="evidence" value="ECO:0007669"/>
    <property type="project" value="TreeGrafter"/>
</dbReference>
<dbReference type="AlphaFoldDB" id="A0A9P0ILI2"/>
<name>A0A9P0ILI2_APHGO</name>
<dbReference type="EMBL" id="OU899034">
    <property type="protein sequence ID" value="CAH1708010.1"/>
    <property type="molecule type" value="Genomic_DNA"/>
</dbReference>
<feature type="domain" description="tRNA-splicing endonuclease subunit Sen54 N-terminal" evidence="3">
    <location>
        <begin position="73"/>
        <end position="138"/>
    </location>
</feature>
<evidence type="ECO:0000259" key="3">
    <source>
        <dbReference type="Pfam" id="PF12928"/>
    </source>
</evidence>
<accession>A0A9P0ILI2</accession>
<keyword evidence="5" id="KW-1185">Reference proteome</keyword>
<comment type="similarity">
    <text evidence="1">Belongs to the SEN54 family.</text>
</comment>
<dbReference type="GO" id="GO:0000379">
    <property type="term" value="P:tRNA-type intron splice site recognition and cleavage"/>
    <property type="evidence" value="ECO:0007669"/>
    <property type="project" value="TreeGrafter"/>
</dbReference>
<keyword evidence="2" id="KW-0819">tRNA processing</keyword>
<reference evidence="4" key="2">
    <citation type="submission" date="2022-10" db="EMBL/GenBank/DDBJ databases">
        <authorList>
            <consortium name="ENA_rothamsted_submissions"/>
            <consortium name="culmorum"/>
            <person name="King R."/>
        </authorList>
    </citation>
    <scope>NUCLEOTIDE SEQUENCE</scope>
</reference>
<protein>
    <recommendedName>
        <fullName evidence="3">tRNA-splicing endonuclease subunit Sen54 N-terminal domain-containing protein</fullName>
    </recommendedName>
</protein>
<proteinExistence type="inferred from homology"/>
<sequence length="575" mass="66126">IIIFKLNRQQLKSKISTTELCHNSSTCEVQTTIFTTMDADNLSIESQHKLIGESSLKCNVDDVNQLLSIKKRLLEQPRIEKSASLAEAEWDEDLKLAKLTKVTKNLTKNFSHSFNKSLYLYPEECLCLLEMKCLVLKWNERKLSIKNAFSLLLAAGTGCTFEQCRTYGYLVKLGFRVFKHNNKLINNTHDSKDISKLPDVSTNRKKRNANYRSTQTENIPKFFKKITSPKLKTYFELIYTPQSHYLPQNLQPVYDVYSYELAVISGSINIIDRRYFEEQIGLIGLENVETESIVYESKPIGMYPVYEKNIPQTIKLNDENIYEPSVKKLKLTETKNVQSLNTLNMSSTINNDNYSSALRTTENITTIQDCEDSKNNKIMDTNVPVTLSTESNLTLSNNIISSTNRLLDNKNKEENKNMFDEFSTATQNLNSSREEKNESDCELPKFTLSDTIPEEELLNKHLNIPTHIRQKLLAIKPSTCHKESIKNANNKYCVHYDVYYPDNDVPKTSRPAPDFRVIVFEDDLEHFPNIYEINTSNPHDNVPTLWAIVNSSSVSFFSVDSIILPKTTDWDKKDD</sequence>
<dbReference type="Pfam" id="PF12928">
    <property type="entry name" value="tRNA_int_end_N2"/>
    <property type="match status" value="1"/>
</dbReference>
<evidence type="ECO:0000256" key="1">
    <source>
        <dbReference type="ARBA" id="ARBA00005736"/>
    </source>
</evidence>
<evidence type="ECO:0000313" key="4">
    <source>
        <dbReference type="EMBL" id="CAH1708010.1"/>
    </source>
</evidence>
<evidence type="ECO:0000256" key="2">
    <source>
        <dbReference type="ARBA" id="ARBA00022694"/>
    </source>
</evidence>